<feature type="compositionally biased region" description="Basic and acidic residues" evidence="1">
    <location>
        <begin position="1"/>
        <end position="10"/>
    </location>
</feature>
<dbReference type="EMBL" id="JAEHOD010000095">
    <property type="protein sequence ID" value="KAG2428238.1"/>
    <property type="molecule type" value="Genomic_DNA"/>
</dbReference>
<accession>A0A835SR82</accession>
<dbReference type="PROSITE" id="PS00092">
    <property type="entry name" value="N6_MTASE"/>
    <property type="match status" value="1"/>
</dbReference>
<sequence>MKAKSQEGKHNAPIGKEQARPGKKRQRQEEPQHAGTQRDGPRPGSQPPSAKKQKQDMTAARSQAAAAAGVPASAANSSAQKKDKKQGKRVSSDDWPFEVDYNDHFETSSAAVDDIQPVLTALCKRLKKTPAQLAIYDPFFCKGGIRRHYEARGFTNFIHRKRDFYADVANGQLPAYDIMVTNPPYSADHKERILDFCLRSGKPWALLLPNYVATKAYYAELIEAAGTPPQQRPFYLTPITRYAYEHPEGTGHAESPFYSIWYVGLGQHTEAVYGACRTRLDLSTSGAAAAASSGAGGGTGKGGGTGWAVTLARSVDALREAKAVPTAKRLNPKQRARLKKKMGGG</sequence>
<feature type="compositionally biased region" description="Low complexity" evidence="1">
    <location>
        <begin position="59"/>
        <end position="79"/>
    </location>
</feature>
<dbReference type="PANTHER" id="PTHR39444">
    <property type="entry name" value="SITE-SPECIFIC DNA-METHYLTRANSFERASE (ADENINE-SPECIFIC)"/>
    <property type="match status" value="1"/>
</dbReference>
<organism evidence="2 3">
    <name type="scientific">Chlamydomonas schloesseri</name>
    <dbReference type="NCBI Taxonomy" id="2026947"/>
    <lineage>
        <taxon>Eukaryota</taxon>
        <taxon>Viridiplantae</taxon>
        <taxon>Chlorophyta</taxon>
        <taxon>core chlorophytes</taxon>
        <taxon>Chlorophyceae</taxon>
        <taxon>CS clade</taxon>
        <taxon>Chlamydomonadales</taxon>
        <taxon>Chlamydomonadaceae</taxon>
        <taxon>Chlamydomonas</taxon>
    </lineage>
</organism>
<dbReference type="InterPro" id="IPR002052">
    <property type="entry name" value="DNA_methylase_N6_adenine_CS"/>
</dbReference>
<dbReference type="PANTHER" id="PTHR39444:SF3">
    <property type="entry name" value="SITE-SPECIFIC DNA-METHYLTRANSFERASE (ADENINE-SPECIFIC)"/>
    <property type="match status" value="1"/>
</dbReference>
<dbReference type="AlphaFoldDB" id="A0A835SR82"/>
<keyword evidence="3" id="KW-1185">Reference proteome</keyword>
<dbReference type="GO" id="GO:0008168">
    <property type="term" value="F:methyltransferase activity"/>
    <property type="evidence" value="ECO:0007669"/>
    <property type="project" value="InterPro"/>
</dbReference>
<dbReference type="GO" id="GO:0003676">
    <property type="term" value="F:nucleic acid binding"/>
    <property type="evidence" value="ECO:0007669"/>
    <property type="project" value="InterPro"/>
</dbReference>
<gene>
    <name evidence="2" type="ORF">HYH02_014420</name>
</gene>
<reference evidence="2" key="1">
    <citation type="journal article" date="2020" name="bioRxiv">
        <title>Comparative genomics of Chlamydomonas.</title>
        <authorList>
            <person name="Craig R.J."/>
            <person name="Hasan A.R."/>
            <person name="Ness R.W."/>
            <person name="Keightley P.D."/>
        </authorList>
    </citation>
    <scope>NUCLEOTIDE SEQUENCE</scope>
    <source>
        <strain evidence="2">CCAP 11/173</strain>
    </source>
</reference>
<dbReference type="Proteomes" id="UP000613740">
    <property type="component" value="Unassembled WGS sequence"/>
</dbReference>
<feature type="region of interest" description="Disordered" evidence="1">
    <location>
        <begin position="323"/>
        <end position="345"/>
    </location>
</feature>
<evidence type="ECO:0000313" key="3">
    <source>
        <dbReference type="Proteomes" id="UP000613740"/>
    </source>
</evidence>
<name>A0A835SR82_9CHLO</name>
<comment type="caution">
    <text evidence="2">The sequence shown here is derived from an EMBL/GenBank/DDBJ whole genome shotgun (WGS) entry which is preliminary data.</text>
</comment>
<feature type="compositionally biased region" description="Basic residues" evidence="1">
    <location>
        <begin position="330"/>
        <end position="345"/>
    </location>
</feature>
<evidence type="ECO:0000256" key="1">
    <source>
        <dbReference type="SAM" id="MobiDB-lite"/>
    </source>
</evidence>
<dbReference type="GO" id="GO:0032259">
    <property type="term" value="P:methylation"/>
    <property type="evidence" value="ECO:0007669"/>
    <property type="project" value="InterPro"/>
</dbReference>
<proteinExistence type="predicted"/>
<evidence type="ECO:0000313" key="2">
    <source>
        <dbReference type="EMBL" id="KAG2428238.1"/>
    </source>
</evidence>
<feature type="region of interest" description="Disordered" evidence="1">
    <location>
        <begin position="1"/>
        <end position="96"/>
    </location>
</feature>
<protein>
    <submittedName>
        <fullName evidence="2">Uncharacterized protein</fullName>
    </submittedName>
</protein>
<dbReference type="OrthoDB" id="203687at2759"/>